<dbReference type="Proteomes" id="UP000694941">
    <property type="component" value="Unplaced"/>
</dbReference>
<dbReference type="InterPro" id="IPR011992">
    <property type="entry name" value="EF-hand-dom_pair"/>
</dbReference>
<dbReference type="GeneID" id="106476611"/>
<sequence length="157" mass="18476">MGDLKITDQKSLKSIKSILASGTDLCKLGPKGKLYCRHYYIDVQNLMLKYRGSKKKFDVSNRSFWTFVILKLYVKGGKLMLLKSQEKDQLTRIYFFMLLWNIMKLYTSWHTVWKWLKDQFRKADVNGNGSLNFAECTSLLKQLNICMDKKHVKALFD</sequence>
<dbReference type="PROSITE" id="PS50222">
    <property type="entry name" value="EF_HAND_2"/>
    <property type="match status" value="1"/>
</dbReference>
<dbReference type="InterPro" id="IPR002048">
    <property type="entry name" value="EF_hand_dom"/>
</dbReference>
<dbReference type="SUPFAM" id="SSF47473">
    <property type="entry name" value="EF-hand"/>
    <property type="match status" value="1"/>
</dbReference>
<proteinExistence type="predicted"/>
<evidence type="ECO:0000259" key="1">
    <source>
        <dbReference type="PROSITE" id="PS50222"/>
    </source>
</evidence>
<organism evidence="2 3">
    <name type="scientific">Limulus polyphemus</name>
    <name type="common">Atlantic horseshoe crab</name>
    <dbReference type="NCBI Taxonomy" id="6850"/>
    <lineage>
        <taxon>Eukaryota</taxon>
        <taxon>Metazoa</taxon>
        <taxon>Ecdysozoa</taxon>
        <taxon>Arthropoda</taxon>
        <taxon>Chelicerata</taxon>
        <taxon>Merostomata</taxon>
        <taxon>Xiphosura</taxon>
        <taxon>Limulidae</taxon>
        <taxon>Limulus</taxon>
    </lineage>
</organism>
<reference evidence="3" key="1">
    <citation type="submission" date="2025-08" db="UniProtKB">
        <authorList>
            <consortium name="RefSeq"/>
        </authorList>
    </citation>
    <scope>IDENTIFICATION</scope>
    <source>
        <tissue evidence="3">Muscle</tissue>
    </source>
</reference>
<feature type="non-terminal residue" evidence="3">
    <location>
        <position position="157"/>
    </location>
</feature>
<dbReference type="Gene3D" id="1.10.238.10">
    <property type="entry name" value="EF-hand"/>
    <property type="match status" value="1"/>
</dbReference>
<feature type="domain" description="EF-hand" evidence="1">
    <location>
        <begin position="111"/>
        <end position="146"/>
    </location>
</feature>
<gene>
    <name evidence="3" type="primary">LOC106476611</name>
</gene>
<keyword evidence="2" id="KW-1185">Reference proteome</keyword>
<protein>
    <submittedName>
        <fullName evidence="3">Uncharacterized protein LOC106476611</fullName>
    </submittedName>
</protein>
<evidence type="ECO:0000313" key="3">
    <source>
        <dbReference type="RefSeq" id="XP_013792710.1"/>
    </source>
</evidence>
<accession>A0ABM1C1R4</accession>
<dbReference type="RefSeq" id="XP_013792710.1">
    <property type="nucleotide sequence ID" value="XM_013937256.2"/>
</dbReference>
<evidence type="ECO:0000313" key="2">
    <source>
        <dbReference type="Proteomes" id="UP000694941"/>
    </source>
</evidence>
<name>A0ABM1C1R4_LIMPO</name>